<evidence type="ECO:0000313" key="4">
    <source>
        <dbReference type="Proteomes" id="UP000198226"/>
    </source>
</evidence>
<dbReference type="RefSeq" id="WP_067304514.1">
    <property type="nucleotide sequence ID" value="NZ_LRMV01000024.1"/>
</dbReference>
<reference evidence="4" key="1">
    <citation type="submission" date="2016-06" db="EMBL/GenBank/DDBJ databases">
        <authorList>
            <person name="Varghese N."/>
            <person name="Submissions Spin"/>
        </authorList>
    </citation>
    <scope>NUCLEOTIDE SEQUENCE [LARGE SCALE GENOMIC DNA]</scope>
    <source>
        <strain evidence="4">DSM 44983</strain>
    </source>
</reference>
<proteinExistence type="predicted"/>
<accession>A0A109IMM8</accession>
<feature type="compositionally biased region" description="Polar residues" evidence="2">
    <location>
        <begin position="429"/>
        <end position="439"/>
    </location>
</feature>
<feature type="coiled-coil region" evidence="1">
    <location>
        <begin position="112"/>
        <end position="139"/>
    </location>
</feature>
<sequence length="447" mass="47452">MSSGGIVILPVAVVAAAGAAVVLTAAGTAVLLVNAAGAAAEGALRAVGDYGERLEAELAALAEAEAKAARWQCVAADVVGLNARIRLLERRAAGGGPDLDVPPPVALSGGTIDQIRQRMRETEQALLAAQRELDAAVAQRELAALVAALPPAAATPDTITAVRAYREALARRRAPEERPEPVDSRRAGQQVEGVLAGLDPDANADERAAALAGAALVAAHPTESASYLRALRGTVRDLNARVARRRLAAQWLTTLEDRDVAVALVHNGPPAPLRGTAARLRAVVDGDAELTPQLRREGTELVTWAGEMVRQRFTRNLVLRLLREEGYTVDAEVDTRHTAGLRVSRADWHGEHTADVWVDEAGTIHGRVLRELTAAGDEAELRDRSRCDEFADHLAVLADRLDTGTGTAEVSVQRGHRPEHRQRDAAAFDTSTARSTAAENRTRDAGR</sequence>
<organism evidence="3 4">
    <name type="scientific">Micromonospora rifamycinica</name>
    <dbReference type="NCBI Taxonomy" id="291594"/>
    <lineage>
        <taxon>Bacteria</taxon>
        <taxon>Bacillati</taxon>
        <taxon>Actinomycetota</taxon>
        <taxon>Actinomycetes</taxon>
        <taxon>Micromonosporales</taxon>
        <taxon>Micromonosporaceae</taxon>
        <taxon>Micromonospora</taxon>
    </lineage>
</organism>
<feature type="compositionally biased region" description="Basic and acidic residues" evidence="2">
    <location>
        <begin position="170"/>
        <end position="186"/>
    </location>
</feature>
<dbReference type="OrthoDB" id="3684982at2"/>
<name>A0A109IMM8_9ACTN</name>
<feature type="region of interest" description="Disordered" evidence="2">
    <location>
        <begin position="170"/>
        <end position="189"/>
    </location>
</feature>
<evidence type="ECO:0000256" key="1">
    <source>
        <dbReference type="SAM" id="Coils"/>
    </source>
</evidence>
<keyword evidence="4" id="KW-1185">Reference proteome</keyword>
<evidence type="ECO:0000313" key="3">
    <source>
        <dbReference type="EMBL" id="SCG74335.1"/>
    </source>
</evidence>
<keyword evidence="1" id="KW-0175">Coiled coil</keyword>
<feature type="region of interest" description="Disordered" evidence="2">
    <location>
        <begin position="405"/>
        <end position="447"/>
    </location>
</feature>
<dbReference type="EMBL" id="LT607752">
    <property type="protein sequence ID" value="SCG74335.1"/>
    <property type="molecule type" value="Genomic_DNA"/>
</dbReference>
<dbReference type="Proteomes" id="UP000198226">
    <property type="component" value="Chromosome I"/>
</dbReference>
<evidence type="ECO:0000256" key="2">
    <source>
        <dbReference type="SAM" id="MobiDB-lite"/>
    </source>
</evidence>
<protein>
    <submittedName>
        <fullName evidence="3">Uncharacterized protein</fullName>
    </submittedName>
</protein>
<dbReference type="AlphaFoldDB" id="A0A109IMM8"/>
<gene>
    <name evidence="3" type="ORF">GA0070623_3877</name>
</gene>